<sequence length="63" mass="7341">MMNVPDTAFHSSSNSPKRNKYIRREVKVIEDMHSHFGSPWSTLDSPPRHLPSLTTQTTHQWHT</sequence>
<gene>
    <name evidence="2" type="ORF">E2C01_044720</name>
</gene>
<accession>A0A5B7FZY1</accession>
<reference evidence="2 3" key="1">
    <citation type="submission" date="2019-05" db="EMBL/GenBank/DDBJ databases">
        <title>Another draft genome of Portunus trituberculatus and its Hox gene families provides insights of decapod evolution.</title>
        <authorList>
            <person name="Jeong J.-H."/>
            <person name="Song I."/>
            <person name="Kim S."/>
            <person name="Choi T."/>
            <person name="Kim D."/>
            <person name="Ryu S."/>
            <person name="Kim W."/>
        </authorList>
    </citation>
    <scope>NUCLEOTIDE SEQUENCE [LARGE SCALE GENOMIC DNA]</scope>
    <source>
        <tissue evidence="2">Muscle</tissue>
    </source>
</reference>
<evidence type="ECO:0000313" key="3">
    <source>
        <dbReference type="Proteomes" id="UP000324222"/>
    </source>
</evidence>
<name>A0A5B7FZY1_PORTR</name>
<dbReference type="AlphaFoldDB" id="A0A5B7FZY1"/>
<dbReference type="EMBL" id="VSRR010009789">
    <property type="protein sequence ID" value="MPC50887.1"/>
    <property type="molecule type" value="Genomic_DNA"/>
</dbReference>
<dbReference type="Proteomes" id="UP000324222">
    <property type="component" value="Unassembled WGS sequence"/>
</dbReference>
<feature type="compositionally biased region" description="Polar residues" evidence="1">
    <location>
        <begin position="52"/>
        <end position="63"/>
    </location>
</feature>
<feature type="region of interest" description="Disordered" evidence="1">
    <location>
        <begin position="1"/>
        <end position="20"/>
    </location>
</feature>
<evidence type="ECO:0000313" key="2">
    <source>
        <dbReference type="EMBL" id="MPC50887.1"/>
    </source>
</evidence>
<protein>
    <submittedName>
        <fullName evidence="2">Uncharacterized protein</fullName>
    </submittedName>
</protein>
<organism evidence="2 3">
    <name type="scientific">Portunus trituberculatus</name>
    <name type="common">Swimming crab</name>
    <name type="synonym">Neptunus trituberculatus</name>
    <dbReference type="NCBI Taxonomy" id="210409"/>
    <lineage>
        <taxon>Eukaryota</taxon>
        <taxon>Metazoa</taxon>
        <taxon>Ecdysozoa</taxon>
        <taxon>Arthropoda</taxon>
        <taxon>Crustacea</taxon>
        <taxon>Multicrustacea</taxon>
        <taxon>Malacostraca</taxon>
        <taxon>Eumalacostraca</taxon>
        <taxon>Eucarida</taxon>
        <taxon>Decapoda</taxon>
        <taxon>Pleocyemata</taxon>
        <taxon>Brachyura</taxon>
        <taxon>Eubrachyura</taxon>
        <taxon>Portunoidea</taxon>
        <taxon>Portunidae</taxon>
        <taxon>Portuninae</taxon>
        <taxon>Portunus</taxon>
    </lineage>
</organism>
<feature type="region of interest" description="Disordered" evidence="1">
    <location>
        <begin position="36"/>
        <end position="63"/>
    </location>
</feature>
<comment type="caution">
    <text evidence="2">The sequence shown here is derived from an EMBL/GenBank/DDBJ whole genome shotgun (WGS) entry which is preliminary data.</text>
</comment>
<evidence type="ECO:0000256" key="1">
    <source>
        <dbReference type="SAM" id="MobiDB-lite"/>
    </source>
</evidence>
<keyword evidence="3" id="KW-1185">Reference proteome</keyword>
<proteinExistence type="predicted"/>